<comment type="caution">
    <text evidence="2">The sequence shown here is derived from an EMBL/GenBank/DDBJ whole genome shotgun (WGS) entry which is preliminary data.</text>
</comment>
<dbReference type="PROSITE" id="PS50995">
    <property type="entry name" value="HTH_MARR_2"/>
    <property type="match status" value="1"/>
</dbReference>
<dbReference type="RefSeq" id="WP_344491136.1">
    <property type="nucleotide sequence ID" value="NZ_BAAAUD010000012.1"/>
</dbReference>
<protein>
    <submittedName>
        <fullName evidence="2">MarR family transcriptional regulator</fullName>
    </submittedName>
</protein>
<reference evidence="3" key="1">
    <citation type="journal article" date="2019" name="Int. J. Syst. Evol. Microbiol.">
        <title>The Global Catalogue of Microorganisms (GCM) 10K type strain sequencing project: providing services to taxonomists for standard genome sequencing and annotation.</title>
        <authorList>
            <consortium name="The Broad Institute Genomics Platform"/>
            <consortium name="The Broad Institute Genome Sequencing Center for Infectious Disease"/>
            <person name="Wu L."/>
            <person name="Ma J."/>
        </authorList>
    </citation>
    <scope>NUCLEOTIDE SEQUENCE [LARGE SCALE GENOMIC DNA]</scope>
    <source>
        <strain evidence="3">JCM 9088</strain>
    </source>
</reference>
<accession>A0ABP6JAS9</accession>
<dbReference type="InterPro" id="IPR000835">
    <property type="entry name" value="HTH_MarR-typ"/>
</dbReference>
<feature type="domain" description="HTH marR-type" evidence="1">
    <location>
        <begin position="11"/>
        <end position="145"/>
    </location>
</feature>
<evidence type="ECO:0000313" key="3">
    <source>
        <dbReference type="Proteomes" id="UP001500403"/>
    </source>
</evidence>
<dbReference type="EMBL" id="BAAAUD010000012">
    <property type="protein sequence ID" value="GAA2927289.1"/>
    <property type="molecule type" value="Genomic_DNA"/>
</dbReference>
<dbReference type="InterPro" id="IPR036388">
    <property type="entry name" value="WH-like_DNA-bd_sf"/>
</dbReference>
<keyword evidence="3" id="KW-1185">Reference proteome</keyword>
<organism evidence="2 3">
    <name type="scientific">Streptomyces enissocaesilis</name>
    <dbReference type="NCBI Taxonomy" id="332589"/>
    <lineage>
        <taxon>Bacteria</taxon>
        <taxon>Bacillati</taxon>
        <taxon>Actinomycetota</taxon>
        <taxon>Actinomycetes</taxon>
        <taxon>Kitasatosporales</taxon>
        <taxon>Streptomycetaceae</taxon>
        <taxon>Streptomyces</taxon>
        <taxon>Streptomyces rochei group</taxon>
    </lineage>
</organism>
<dbReference type="InterPro" id="IPR036390">
    <property type="entry name" value="WH_DNA-bd_sf"/>
</dbReference>
<sequence length="152" mass="16222">MERAGPSDDPLHDLAVQVAQAAEAVVSTWEQAARTMSPRLSALQLEALLIIRRSPGINLTGLAEDVGAAPSAVSRLCDRLEAAGLARRERAPVSRREVVLALTPQGQRLVDSLFARRHALFGDVLRRMPPADRPALLTALAAFSKAWQAGGG</sequence>
<dbReference type="PANTHER" id="PTHR33164:SF94">
    <property type="entry name" value="TRANSCRIPTIONAL REGULATORY PROTEIN-RELATED"/>
    <property type="match status" value="1"/>
</dbReference>
<dbReference type="Gene3D" id="1.10.10.10">
    <property type="entry name" value="Winged helix-like DNA-binding domain superfamily/Winged helix DNA-binding domain"/>
    <property type="match status" value="1"/>
</dbReference>
<gene>
    <name evidence="2" type="ORF">GCM10010446_09670</name>
</gene>
<evidence type="ECO:0000313" key="2">
    <source>
        <dbReference type="EMBL" id="GAA2927289.1"/>
    </source>
</evidence>
<dbReference type="SMART" id="SM00347">
    <property type="entry name" value="HTH_MARR"/>
    <property type="match status" value="1"/>
</dbReference>
<proteinExistence type="predicted"/>
<name>A0ABP6JAS9_9ACTN</name>
<dbReference type="Proteomes" id="UP001500403">
    <property type="component" value="Unassembled WGS sequence"/>
</dbReference>
<dbReference type="PANTHER" id="PTHR33164">
    <property type="entry name" value="TRANSCRIPTIONAL REGULATOR, MARR FAMILY"/>
    <property type="match status" value="1"/>
</dbReference>
<dbReference type="Pfam" id="PF01047">
    <property type="entry name" value="MarR"/>
    <property type="match status" value="1"/>
</dbReference>
<evidence type="ECO:0000259" key="1">
    <source>
        <dbReference type="PROSITE" id="PS50995"/>
    </source>
</evidence>
<dbReference type="InterPro" id="IPR039422">
    <property type="entry name" value="MarR/SlyA-like"/>
</dbReference>
<dbReference type="SUPFAM" id="SSF46785">
    <property type="entry name" value="Winged helix' DNA-binding domain"/>
    <property type="match status" value="1"/>
</dbReference>